<dbReference type="Proteomes" id="UP001223336">
    <property type="component" value="Unassembled WGS sequence"/>
</dbReference>
<dbReference type="Proteomes" id="UP001229862">
    <property type="component" value="Chromosome"/>
</dbReference>
<keyword evidence="1" id="KW-1133">Transmembrane helix</keyword>
<feature type="domain" description="DUF2007" evidence="2">
    <location>
        <begin position="1"/>
        <end position="66"/>
    </location>
</feature>
<dbReference type="Pfam" id="PF09413">
    <property type="entry name" value="DUF2007"/>
    <property type="match status" value="1"/>
</dbReference>
<evidence type="ECO:0000313" key="5">
    <source>
        <dbReference type="Proteomes" id="UP001223336"/>
    </source>
</evidence>
<dbReference type="EMBL" id="CP133217">
    <property type="protein sequence ID" value="WML87948.1"/>
    <property type="molecule type" value="Genomic_DNA"/>
</dbReference>
<keyword evidence="1" id="KW-0812">Transmembrane</keyword>
<proteinExistence type="predicted"/>
<dbReference type="InterPro" id="IPR018551">
    <property type="entry name" value="DUF2007"/>
</dbReference>
<sequence length="119" mass="12906">MKIVYRAANLIEADIVAGMLQSRGIEAEVGGRYLQSAVGDAAVHDFARVLVSEQQYEAALAVVAEYDSTSASSVSSDDKDPSFAALGIFSKPVLFWLVLLLFMLWFVLGIPGFQSWVAM</sequence>
<dbReference type="AlphaFoldDB" id="A0AA51MPK0"/>
<dbReference type="Gene3D" id="3.30.70.790">
    <property type="entry name" value="UreE, C-terminal domain"/>
    <property type="match status" value="1"/>
</dbReference>
<name>A0AA51MPK0_9GAMM</name>
<gene>
    <name evidence="3" type="ORF">RCC75_01520</name>
    <name evidence="4" type="ORF">RCG00_06150</name>
</gene>
<dbReference type="EMBL" id="JAVFKN010000001">
    <property type="protein sequence ID" value="MDQ5767189.1"/>
    <property type="molecule type" value="Genomic_DNA"/>
</dbReference>
<dbReference type="RefSeq" id="WP_308133407.1">
    <property type="nucleotide sequence ID" value="NZ_CP133197.1"/>
</dbReference>
<keyword evidence="5" id="KW-1185">Reference proteome</keyword>
<evidence type="ECO:0000259" key="2">
    <source>
        <dbReference type="Pfam" id="PF09413"/>
    </source>
</evidence>
<evidence type="ECO:0000313" key="3">
    <source>
        <dbReference type="EMBL" id="MDQ5767189.1"/>
    </source>
</evidence>
<organism evidence="4">
    <name type="scientific">Thiothrix subterranea</name>
    <dbReference type="NCBI Taxonomy" id="2735563"/>
    <lineage>
        <taxon>Bacteria</taxon>
        <taxon>Pseudomonadati</taxon>
        <taxon>Pseudomonadota</taxon>
        <taxon>Gammaproteobacteria</taxon>
        <taxon>Thiotrichales</taxon>
        <taxon>Thiotrichaceae</taxon>
        <taxon>Thiothrix</taxon>
    </lineage>
</organism>
<keyword evidence="1" id="KW-0472">Membrane</keyword>
<protein>
    <submittedName>
        <fullName evidence="4">DUF2007 domain-containing protein</fullName>
    </submittedName>
</protein>
<feature type="transmembrane region" description="Helical" evidence="1">
    <location>
        <begin position="93"/>
        <end position="113"/>
    </location>
</feature>
<accession>A0AA51MPK0</accession>
<evidence type="ECO:0000256" key="1">
    <source>
        <dbReference type="SAM" id="Phobius"/>
    </source>
</evidence>
<evidence type="ECO:0000313" key="4">
    <source>
        <dbReference type="EMBL" id="WML87948.1"/>
    </source>
</evidence>
<reference evidence="4 5" key="1">
    <citation type="submission" date="2023-08" db="EMBL/GenBank/DDBJ databases">
        <title>New molecular markers tilS and rpoB for phylogenetic and monitoring studies of the genus Thiothrix biodiversity.</title>
        <authorList>
            <person name="Ravin N.V."/>
            <person name="Smolyakov D."/>
            <person name="Markov N.D."/>
            <person name="Beletsky A.V."/>
            <person name="Mardanov A.V."/>
            <person name="Rudenko T.S."/>
            <person name="Grabovich M.Y."/>
        </authorList>
    </citation>
    <scope>NUCLEOTIDE SEQUENCE</scope>
    <source>
        <strain evidence="4">DNT52</strain>
        <strain evidence="3 5">H33</strain>
    </source>
</reference>